<accession>A0A0P6BXT5</accession>
<sequence>MDVLPVHLDLLRSKMLWQLLMDLNVLNAILLALLVSILLIIVQAVFKVSNSLDGNVAKNSDLLLG</sequence>
<organism evidence="1">
    <name type="scientific">Daphnia magna</name>
    <dbReference type="NCBI Taxonomy" id="35525"/>
    <lineage>
        <taxon>Eukaryota</taxon>
        <taxon>Metazoa</taxon>
        <taxon>Ecdysozoa</taxon>
        <taxon>Arthropoda</taxon>
        <taxon>Crustacea</taxon>
        <taxon>Branchiopoda</taxon>
        <taxon>Diplostraca</taxon>
        <taxon>Cladocera</taxon>
        <taxon>Anomopoda</taxon>
        <taxon>Daphniidae</taxon>
        <taxon>Daphnia</taxon>
    </lineage>
</organism>
<protein>
    <submittedName>
        <fullName evidence="1">Uncharacterized protein</fullName>
    </submittedName>
</protein>
<dbReference type="AlphaFoldDB" id="A0A0P6BXT5"/>
<proteinExistence type="predicted"/>
<name>A0A0P6BXT5_9CRUS</name>
<dbReference type="EMBL" id="GDIQ01002620">
    <property type="protein sequence ID" value="JAN92117.1"/>
    <property type="molecule type" value="Transcribed_RNA"/>
</dbReference>
<reference evidence="1" key="1">
    <citation type="submission" date="2015-10" db="EMBL/GenBank/DDBJ databases">
        <title>EvidentialGene: Evidence-directed Construction of Complete mRNA Transcriptomes without Genomes.</title>
        <authorList>
            <person name="Gilbert D.G."/>
        </authorList>
    </citation>
    <scope>NUCLEOTIDE SEQUENCE</scope>
</reference>
<evidence type="ECO:0000313" key="1">
    <source>
        <dbReference type="EMBL" id="JAN92117.1"/>
    </source>
</evidence>